<dbReference type="KEGG" id="act:ACLA_016970"/>
<keyword evidence="2" id="KW-0732">Signal</keyword>
<proteinExistence type="predicted"/>
<evidence type="ECO:0000313" key="4">
    <source>
        <dbReference type="Proteomes" id="UP000006701"/>
    </source>
</evidence>
<keyword evidence="4" id="KW-1185">Reference proteome</keyword>
<feature type="chain" id="PRO_5012722896" evidence="2">
    <location>
        <begin position="16"/>
        <end position="184"/>
    </location>
</feature>
<dbReference type="VEuPathDB" id="FungiDB:ACLA_016970"/>
<sequence length="184" mass="20299">MRSPILLGLVSLTCAATTLIPSPCFDSYSSLEEYFAYLYPWGSDHNGSAQMGGNASEHEYISIDSWDAGAGREASSRPASYQRRAGDQLSPRRGTLGHHLHRRGRLNGAETWPPAIDMAEWKGTGDISFNTFNTSSEVQALEIAYSSPDEFHSIRTEILTTQFAGDYIGKPLHLYVFLHGIIGR</sequence>
<dbReference type="AlphaFoldDB" id="A1CBY3"/>
<feature type="signal peptide" evidence="2">
    <location>
        <begin position="1"/>
        <end position="15"/>
    </location>
</feature>
<dbReference type="RefSeq" id="XP_001274677.1">
    <property type="nucleotide sequence ID" value="XM_001274676.1"/>
</dbReference>
<accession>A1CBY3</accession>
<evidence type="ECO:0000256" key="1">
    <source>
        <dbReference type="SAM" id="MobiDB-lite"/>
    </source>
</evidence>
<dbReference type="STRING" id="344612.A1CBY3"/>
<dbReference type="Proteomes" id="UP000006701">
    <property type="component" value="Unassembled WGS sequence"/>
</dbReference>
<dbReference type="HOGENOM" id="CLU_077989_1_0_1"/>
<feature type="region of interest" description="Disordered" evidence="1">
    <location>
        <begin position="71"/>
        <end position="97"/>
    </location>
</feature>
<name>A1CBY3_ASPCL</name>
<evidence type="ECO:0000256" key="2">
    <source>
        <dbReference type="SAM" id="SignalP"/>
    </source>
</evidence>
<organism evidence="3 4">
    <name type="scientific">Aspergillus clavatus (strain ATCC 1007 / CBS 513.65 / DSM 816 / NCTC 3887 / NRRL 1 / QM 1276 / 107)</name>
    <dbReference type="NCBI Taxonomy" id="344612"/>
    <lineage>
        <taxon>Eukaryota</taxon>
        <taxon>Fungi</taxon>
        <taxon>Dikarya</taxon>
        <taxon>Ascomycota</taxon>
        <taxon>Pezizomycotina</taxon>
        <taxon>Eurotiomycetes</taxon>
        <taxon>Eurotiomycetidae</taxon>
        <taxon>Eurotiales</taxon>
        <taxon>Aspergillaceae</taxon>
        <taxon>Aspergillus</taxon>
        <taxon>Aspergillus subgen. Fumigati</taxon>
    </lineage>
</organism>
<gene>
    <name evidence="3" type="ORF">ACLA_016970</name>
</gene>
<dbReference type="OrthoDB" id="4524534at2759"/>
<dbReference type="GeneID" id="4706789"/>
<protein>
    <submittedName>
        <fullName evidence="3">Uncharacterized protein</fullName>
    </submittedName>
</protein>
<reference evidence="3 4" key="1">
    <citation type="journal article" date="2008" name="PLoS Genet.">
        <title>Genomic islands in the pathogenic filamentous fungus Aspergillus fumigatus.</title>
        <authorList>
            <person name="Fedorova N.D."/>
            <person name="Khaldi N."/>
            <person name="Joardar V.S."/>
            <person name="Maiti R."/>
            <person name="Amedeo P."/>
            <person name="Anderson M.J."/>
            <person name="Crabtree J."/>
            <person name="Silva J.C."/>
            <person name="Badger J.H."/>
            <person name="Albarraq A."/>
            <person name="Angiuoli S."/>
            <person name="Bussey H."/>
            <person name="Bowyer P."/>
            <person name="Cotty P.J."/>
            <person name="Dyer P.S."/>
            <person name="Egan A."/>
            <person name="Galens K."/>
            <person name="Fraser-Liggett C.M."/>
            <person name="Haas B.J."/>
            <person name="Inman J.M."/>
            <person name="Kent R."/>
            <person name="Lemieux S."/>
            <person name="Malavazi I."/>
            <person name="Orvis J."/>
            <person name="Roemer T."/>
            <person name="Ronning C.M."/>
            <person name="Sundaram J.P."/>
            <person name="Sutton G."/>
            <person name="Turner G."/>
            <person name="Venter J.C."/>
            <person name="White O.R."/>
            <person name="Whitty B.R."/>
            <person name="Youngman P."/>
            <person name="Wolfe K.H."/>
            <person name="Goldman G.H."/>
            <person name="Wortman J.R."/>
            <person name="Jiang B."/>
            <person name="Denning D.W."/>
            <person name="Nierman W.C."/>
        </authorList>
    </citation>
    <scope>NUCLEOTIDE SEQUENCE [LARGE SCALE GENOMIC DNA]</scope>
    <source>
        <strain evidence="4">ATCC 1007 / CBS 513.65 / DSM 816 / NCTC 3887 / NRRL 1</strain>
    </source>
</reference>
<dbReference type="EMBL" id="DS027049">
    <property type="protein sequence ID" value="EAW13251.1"/>
    <property type="molecule type" value="Genomic_DNA"/>
</dbReference>
<evidence type="ECO:0000313" key="3">
    <source>
        <dbReference type="EMBL" id="EAW13251.1"/>
    </source>
</evidence>